<dbReference type="SMART" id="SM00729">
    <property type="entry name" value="Elp3"/>
    <property type="match status" value="1"/>
</dbReference>
<dbReference type="GO" id="GO:0046872">
    <property type="term" value="F:metal ion binding"/>
    <property type="evidence" value="ECO:0007669"/>
    <property type="project" value="UniProtKB-KW"/>
</dbReference>
<dbReference type="Gene3D" id="3.80.30.20">
    <property type="entry name" value="tm_1862 like domain"/>
    <property type="match status" value="1"/>
</dbReference>
<dbReference type="FunFam" id="3.40.50.12160:FF:000003">
    <property type="entry name" value="CDK5 regulatory subunit-associated protein 1"/>
    <property type="match status" value="1"/>
</dbReference>
<keyword evidence="2 10" id="KW-0004">4Fe-4S</keyword>
<keyword evidence="5 10" id="KW-0949">S-adenosyl-L-methionine</keyword>
<dbReference type="InterPro" id="IPR006638">
    <property type="entry name" value="Elp3/MiaA/NifB-like_rSAM"/>
</dbReference>
<evidence type="ECO:0000256" key="10">
    <source>
        <dbReference type="HAMAP-Rule" id="MF_01865"/>
    </source>
</evidence>
<sequence>MEKIHIITLGCSKNTVDSEYMLGVLKEGYELTSDIEESDIVIINTCAFIKDAKEESINTIFEVVNLKNDGIVKKIVVAGCLSQRYYEELLKEIPEIDLFIGTSNYDEILKILEESKAGAVVTNPSRIIPDRLPRVLTESKHYAYVKIAEGCDNLCTYCIIPQLRGKYRSRKMEDILEEVGFLAEKGIREIIVIAQDTSKYGIDLYGEKKLHTLLERISEIEGVEWVRVHYIYPEDFYGELLETFAVNEKLLNYFEIPLQHVNDNVLKRMNRHTNRKSIEALLTSIRNRIPDAAIRTTFIVGFPGETEEQFEELEKFVEEFKFDRLGVFAYSEEEGTPAARMMERIDEDIREERRSILMEKQMNISIEKNKGFINKRFDVIIDSYVEENRYIGRTYMDSPDIDGVVYVDSKHELKPGDIVDVKITESLEYDLIGEYYELAQ</sequence>
<dbReference type="SFLD" id="SFLDF00274">
    <property type="entry name" value="ribosomal_protein_S12_methylth"/>
    <property type="match status" value="1"/>
</dbReference>
<dbReference type="HAMAP" id="MF_01865">
    <property type="entry name" value="MTTase_RimO"/>
    <property type="match status" value="1"/>
</dbReference>
<dbReference type="GO" id="GO:0051539">
    <property type="term" value="F:4 iron, 4 sulfur cluster binding"/>
    <property type="evidence" value="ECO:0007669"/>
    <property type="project" value="UniProtKB-UniRule"/>
</dbReference>
<proteinExistence type="inferred from homology"/>
<feature type="binding site" evidence="10">
    <location>
        <position position="11"/>
    </location>
    <ligand>
        <name>[4Fe-4S] cluster</name>
        <dbReference type="ChEBI" id="CHEBI:49883"/>
        <label>1</label>
    </ligand>
</feature>
<dbReference type="SFLD" id="SFLDG01082">
    <property type="entry name" value="B12-binding_domain_containing"/>
    <property type="match status" value="1"/>
</dbReference>
<dbReference type="Gene3D" id="2.40.50.140">
    <property type="entry name" value="Nucleic acid-binding proteins"/>
    <property type="match status" value="1"/>
</dbReference>
<dbReference type="Gene3D" id="3.40.50.12160">
    <property type="entry name" value="Methylthiotransferase, N-terminal domain"/>
    <property type="match status" value="1"/>
</dbReference>
<keyword evidence="4 10" id="KW-0808">Transferase</keyword>
<feature type="binding site" evidence="10">
    <location>
        <position position="155"/>
    </location>
    <ligand>
        <name>[4Fe-4S] cluster</name>
        <dbReference type="ChEBI" id="CHEBI:49883"/>
        <label>2</label>
        <note>4Fe-4S-S-AdoMet</note>
    </ligand>
</feature>
<dbReference type="PROSITE" id="PS50926">
    <property type="entry name" value="TRAM"/>
    <property type="match status" value="1"/>
</dbReference>
<dbReference type="GO" id="GO:0005840">
    <property type="term" value="C:ribosome"/>
    <property type="evidence" value="ECO:0007669"/>
    <property type="project" value="UniProtKB-KW"/>
</dbReference>
<feature type="binding site" evidence="10">
    <location>
        <position position="46"/>
    </location>
    <ligand>
        <name>[4Fe-4S] cluster</name>
        <dbReference type="ChEBI" id="CHEBI:49883"/>
        <label>1</label>
    </ligand>
</feature>
<comment type="catalytic activity">
    <reaction evidence="9">
        <text>N(6)-dimethylallyladenosine(37) in tRNA + (sulfur carrier)-SH + AH2 + 2 S-adenosyl-L-methionine = 2-methylsulfanyl-N(6)-dimethylallyladenosine(37) in tRNA + (sulfur carrier)-H + 5'-deoxyadenosine + L-methionine + A + S-adenosyl-L-homocysteine + 2 H(+)</text>
        <dbReference type="Rhea" id="RHEA:37067"/>
        <dbReference type="Rhea" id="RHEA-COMP:10375"/>
        <dbReference type="Rhea" id="RHEA-COMP:10376"/>
        <dbReference type="Rhea" id="RHEA-COMP:14737"/>
        <dbReference type="Rhea" id="RHEA-COMP:14739"/>
        <dbReference type="ChEBI" id="CHEBI:13193"/>
        <dbReference type="ChEBI" id="CHEBI:15378"/>
        <dbReference type="ChEBI" id="CHEBI:17319"/>
        <dbReference type="ChEBI" id="CHEBI:17499"/>
        <dbReference type="ChEBI" id="CHEBI:29917"/>
        <dbReference type="ChEBI" id="CHEBI:57844"/>
        <dbReference type="ChEBI" id="CHEBI:57856"/>
        <dbReference type="ChEBI" id="CHEBI:59789"/>
        <dbReference type="ChEBI" id="CHEBI:64428"/>
        <dbReference type="ChEBI" id="CHEBI:74415"/>
        <dbReference type="ChEBI" id="CHEBI:74417"/>
        <dbReference type="EC" id="2.8.4.3"/>
    </reaction>
</comment>
<comment type="subcellular location">
    <subcellularLocation>
        <location evidence="10">Cytoplasm</location>
    </subcellularLocation>
</comment>
<dbReference type="InterPro" id="IPR020612">
    <property type="entry name" value="Methylthiotransferase_CS"/>
</dbReference>
<keyword evidence="15" id="KW-1185">Reference proteome</keyword>
<feature type="binding site" evidence="10">
    <location>
        <position position="151"/>
    </location>
    <ligand>
        <name>[4Fe-4S] cluster</name>
        <dbReference type="ChEBI" id="CHEBI:49883"/>
        <label>2</label>
        <note>4Fe-4S-S-AdoMet</note>
    </ligand>
</feature>
<gene>
    <name evidence="10" type="primary">rimO</name>
    <name evidence="14" type="ORF">SAMN02745751_00862</name>
</gene>
<dbReference type="SFLD" id="SFLDS00029">
    <property type="entry name" value="Radical_SAM"/>
    <property type="match status" value="1"/>
</dbReference>
<accession>A0A1M6DCQ9</accession>
<dbReference type="EMBL" id="FQZL01000006">
    <property type="protein sequence ID" value="SHI70989.1"/>
    <property type="molecule type" value="Genomic_DNA"/>
</dbReference>
<dbReference type="Pfam" id="PF18693">
    <property type="entry name" value="TRAM_2"/>
    <property type="match status" value="1"/>
</dbReference>
<name>A0A1M6DCQ9_9FIRM</name>
<dbReference type="RefSeq" id="WP_073048228.1">
    <property type="nucleotide sequence ID" value="NZ_FQZL01000006.1"/>
</dbReference>
<dbReference type="Pfam" id="PF04055">
    <property type="entry name" value="Radical_SAM"/>
    <property type="match status" value="1"/>
</dbReference>
<keyword evidence="14" id="KW-0689">Ribosomal protein</keyword>
<dbReference type="InterPro" id="IPR058240">
    <property type="entry name" value="rSAM_sf"/>
</dbReference>
<dbReference type="STRING" id="1121476.SAMN02745751_00862"/>
<dbReference type="GO" id="GO:0035597">
    <property type="term" value="F:tRNA-2-methylthio-N(6)-dimethylallyladenosine(37) synthase activity"/>
    <property type="evidence" value="ECO:0007669"/>
    <property type="project" value="UniProtKB-EC"/>
</dbReference>
<evidence type="ECO:0000256" key="4">
    <source>
        <dbReference type="ARBA" id="ARBA00022679"/>
    </source>
</evidence>
<evidence type="ECO:0000259" key="11">
    <source>
        <dbReference type="PROSITE" id="PS50926"/>
    </source>
</evidence>
<evidence type="ECO:0000259" key="12">
    <source>
        <dbReference type="PROSITE" id="PS51449"/>
    </source>
</evidence>
<feature type="domain" description="TRAM" evidence="11">
    <location>
        <begin position="370"/>
        <end position="437"/>
    </location>
</feature>
<dbReference type="GO" id="GO:0005829">
    <property type="term" value="C:cytosol"/>
    <property type="evidence" value="ECO:0007669"/>
    <property type="project" value="TreeGrafter"/>
</dbReference>
<dbReference type="InterPro" id="IPR013848">
    <property type="entry name" value="Methylthiotransferase_N"/>
</dbReference>
<keyword evidence="14" id="KW-0687">Ribonucleoprotein</keyword>
<dbReference type="CDD" id="cd01335">
    <property type="entry name" value="Radical_SAM"/>
    <property type="match status" value="1"/>
</dbReference>
<dbReference type="PROSITE" id="PS51918">
    <property type="entry name" value="RADICAL_SAM"/>
    <property type="match status" value="1"/>
</dbReference>
<dbReference type="NCBIfam" id="TIGR00089">
    <property type="entry name" value="MiaB/RimO family radical SAM methylthiotransferase"/>
    <property type="match status" value="1"/>
</dbReference>
<evidence type="ECO:0000256" key="5">
    <source>
        <dbReference type="ARBA" id="ARBA00022691"/>
    </source>
</evidence>
<evidence type="ECO:0000256" key="6">
    <source>
        <dbReference type="ARBA" id="ARBA00022723"/>
    </source>
</evidence>
<dbReference type="AlphaFoldDB" id="A0A1M6DCQ9"/>
<dbReference type="InterPro" id="IPR012340">
    <property type="entry name" value="NA-bd_OB-fold"/>
</dbReference>
<dbReference type="NCBIfam" id="TIGR01125">
    <property type="entry name" value="30S ribosomal protein S12 methylthiotransferase RimO"/>
    <property type="match status" value="1"/>
</dbReference>
<keyword evidence="7 10" id="KW-0408">Iron</keyword>
<evidence type="ECO:0000256" key="8">
    <source>
        <dbReference type="ARBA" id="ARBA00023014"/>
    </source>
</evidence>
<comment type="similarity">
    <text evidence="10">Belongs to the methylthiotransferase family. RimO subfamily.</text>
</comment>
<feature type="domain" description="Radical SAM core" evidence="13">
    <location>
        <begin position="137"/>
        <end position="367"/>
    </location>
</feature>
<dbReference type="PROSITE" id="PS51449">
    <property type="entry name" value="MTTASE_N"/>
    <property type="match status" value="1"/>
</dbReference>
<comment type="function">
    <text evidence="1">Catalyzes the methylthiolation of N6-(dimethylallyl)adenosine (i(6)A), leading to the formation of 2-methylthio-N6-(dimethylallyl)adenosine (ms(2)i(6)A) at position 37 in tRNAs that read codons beginning with uridine.</text>
</comment>
<comment type="catalytic activity">
    <reaction evidence="10">
        <text>L-aspartate(89)-[ribosomal protein uS12]-hydrogen + (sulfur carrier)-SH + AH2 + 2 S-adenosyl-L-methionine = 3-methylsulfanyl-L-aspartate(89)-[ribosomal protein uS12]-hydrogen + (sulfur carrier)-H + 5'-deoxyadenosine + L-methionine + A + S-adenosyl-L-homocysteine + 2 H(+)</text>
        <dbReference type="Rhea" id="RHEA:37087"/>
        <dbReference type="Rhea" id="RHEA-COMP:10460"/>
        <dbReference type="Rhea" id="RHEA-COMP:10461"/>
        <dbReference type="Rhea" id="RHEA-COMP:14737"/>
        <dbReference type="Rhea" id="RHEA-COMP:14739"/>
        <dbReference type="ChEBI" id="CHEBI:13193"/>
        <dbReference type="ChEBI" id="CHEBI:15378"/>
        <dbReference type="ChEBI" id="CHEBI:17319"/>
        <dbReference type="ChEBI" id="CHEBI:17499"/>
        <dbReference type="ChEBI" id="CHEBI:29917"/>
        <dbReference type="ChEBI" id="CHEBI:29961"/>
        <dbReference type="ChEBI" id="CHEBI:57844"/>
        <dbReference type="ChEBI" id="CHEBI:57856"/>
        <dbReference type="ChEBI" id="CHEBI:59789"/>
        <dbReference type="ChEBI" id="CHEBI:64428"/>
        <dbReference type="ChEBI" id="CHEBI:73599"/>
        <dbReference type="EC" id="2.8.4.4"/>
    </reaction>
</comment>
<dbReference type="FunFam" id="3.80.30.20:FF:000001">
    <property type="entry name" value="tRNA-2-methylthio-N(6)-dimethylallyladenosine synthase 2"/>
    <property type="match status" value="1"/>
</dbReference>
<dbReference type="PANTHER" id="PTHR43837">
    <property type="entry name" value="RIBOSOMAL PROTEIN S12 METHYLTHIOTRANSFERASE RIMO"/>
    <property type="match status" value="1"/>
</dbReference>
<dbReference type="Pfam" id="PF00919">
    <property type="entry name" value="UPF0004"/>
    <property type="match status" value="1"/>
</dbReference>
<protein>
    <recommendedName>
        <fullName evidence="10">Ribosomal protein uS12 methylthiotransferase RimO</fullName>
        <shortName evidence="10">uS12 MTTase</shortName>
        <shortName evidence="10">uS12 methylthiotransferase</shortName>
        <ecNumber evidence="10">2.8.4.4</ecNumber>
    </recommendedName>
    <alternativeName>
        <fullName evidence="10">Ribosomal protein uS12 (aspartate-C(3))-methylthiotransferase</fullName>
    </alternativeName>
    <alternativeName>
        <fullName evidence="10">Ribosome maturation factor RimO</fullName>
    </alternativeName>
</protein>
<dbReference type="GO" id="GO:0035599">
    <property type="term" value="F:aspartic acid methylthiotransferase activity"/>
    <property type="evidence" value="ECO:0007669"/>
    <property type="project" value="TreeGrafter"/>
</dbReference>
<dbReference type="InterPro" id="IPR002792">
    <property type="entry name" value="TRAM_dom"/>
</dbReference>
<feature type="binding site" evidence="10">
    <location>
        <position position="158"/>
    </location>
    <ligand>
        <name>[4Fe-4S] cluster</name>
        <dbReference type="ChEBI" id="CHEBI:49883"/>
        <label>2</label>
        <note>4Fe-4S-S-AdoMet</note>
    </ligand>
</feature>
<keyword evidence="3 10" id="KW-0963">Cytoplasm</keyword>
<evidence type="ECO:0000256" key="1">
    <source>
        <dbReference type="ARBA" id="ARBA00003234"/>
    </source>
</evidence>
<dbReference type="OrthoDB" id="9805215at2"/>
<feature type="binding site" evidence="10">
    <location>
        <position position="80"/>
    </location>
    <ligand>
        <name>[4Fe-4S] cluster</name>
        <dbReference type="ChEBI" id="CHEBI:49883"/>
        <label>1</label>
    </ligand>
</feature>
<dbReference type="SUPFAM" id="SSF102114">
    <property type="entry name" value="Radical SAM enzymes"/>
    <property type="match status" value="1"/>
</dbReference>
<dbReference type="InterPro" id="IPR023404">
    <property type="entry name" value="rSAM_horseshoe"/>
</dbReference>
<dbReference type="GO" id="GO:0103039">
    <property type="term" value="F:protein methylthiotransferase activity"/>
    <property type="evidence" value="ECO:0007669"/>
    <property type="project" value="UniProtKB-EC"/>
</dbReference>
<feature type="domain" description="MTTase N-terminal" evidence="12">
    <location>
        <begin position="2"/>
        <end position="117"/>
    </location>
</feature>
<evidence type="ECO:0000256" key="7">
    <source>
        <dbReference type="ARBA" id="ARBA00023004"/>
    </source>
</evidence>
<keyword evidence="8 10" id="KW-0411">Iron-sulfur</keyword>
<keyword evidence="6 10" id="KW-0479">Metal-binding</keyword>
<comment type="cofactor">
    <cofactor evidence="10">
        <name>[4Fe-4S] cluster</name>
        <dbReference type="ChEBI" id="CHEBI:49883"/>
    </cofactor>
    <text evidence="10">Binds 2 [4Fe-4S] clusters. One cluster is coordinated with 3 cysteines and an exchangeable S-adenosyl-L-methionine.</text>
</comment>
<organism evidence="14 15">
    <name type="scientific">Dethiosulfatibacter aminovorans DSM 17477</name>
    <dbReference type="NCBI Taxonomy" id="1121476"/>
    <lineage>
        <taxon>Bacteria</taxon>
        <taxon>Bacillati</taxon>
        <taxon>Bacillota</taxon>
        <taxon>Tissierellia</taxon>
        <taxon>Dethiosulfatibacter</taxon>
    </lineage>
</organism>
<evidence type="ECO:0000313" key="14">
    <source>
        <dbReference type="EMBL" id="SHI70989.1"/>
    </source>
</evidence>
<dbReference type="InterPro" id="IPR007197">
    <property type="entry name" value="rSAM"/>
</dbReference>
<reference evidence="14 15" key="1">
    <citation type="submission" date="2016-11" db="EMBL/GenBank/DDBJ databases">
        <authorList>
            <person name="Jaros S."/>
            <person name="Januszkiewicz K."/>
            <person name="Wedrychowicz H."/>
        </authorList>
    </citation>
    <scope>NUCLEOTIDE SEQUENCE [LARGE SCALE GENOMIC DNA]</scope>
    <source>
        <strain evidence="14 15">DSM 17477</strain>
    </source>
</reference>
<evidence type="ECO:0000256" key="9">
    <source>
        <dbReference type="ARBA" id="ARBA00051425"/>
    </source>
</evidence>
<dbReference type="InterPro" id="IPR005840">
    <property type="entry name" value="Ribosomal_uS12_MeSTrfase_RimO"/>
</dbReference>
<dbReference type="SFLD" id="SFLDG01061">
    <property type="entry name" value="methylthiotransferase"/>
    <property type="match status" value="1"/>
</dbReference>
<dbReference type="InterPro" id="IPR038135">
    <property type="entry name" value="Methylthiotransferase_N_sf"/>
</dbReference>
<dbReference type="PANTHER" id="PTHR43837:SF1">
    <property type="entry name" value="RIBOSOMAL PROTEIN US12 METHYLTHIOTRANSFERASE RIMO"/>
    <property type="match status" value="1"/>
</dbReference>
<evidence type="ECO:0000313" key="15">
    <source>
        <dbReference type="Proteomes" id="UP000184052"/>
    </source>
</evidence>
<dbReference type="InterPro" id="IPR005839">
    <property type="entry name" value="Methylthiotransferase"/>
</dbReference>
<evidence type="ECO:0000256" key="3">
    <source>
        <dbReference type="ARBA" id="ARBA00022490"/>
    </source>
</evidence>
<comment type="function">
    <text evidence="10">Catalyzes the methylthiolation of an aspartic acid residue of ribosomal protein uS12.</text>
</comment>
<dbReference type="PROSITE" id="PS01278">
    <property type="entry name" value="MTTASE_RADICAL"/>
    <property type="match status" value="1"/>
</dbReference>
<evidence type="ECO:0000259" key="13">
    <source>
        <dbReference type="PROSITE" id="PS51918"/>
    </source>
</evidence>
<evidence type="ECO:0000256" key="2">
    <source>
        <dbReference type="ARBA" id="ARBA00022485"/>
    </source>
</evidence>
<dbReference type="EC" id="2.8.4.4" evidence="10"/>
<dbReference type="Proteomes" id="UP000184052">
    <property type="component" value="Unassembled WGS sequence"/>
</dbReference>